<feature type="region of interest" description="Disordered" evidence="2">
    <location>
        <begin position="1"/>
        <end position="43"/>
    </location>
</feature>
<feature type="region of interest" description="Disordered" evidence="2">
    <location>
        <begin position="985"/>
        <end position="1012"/>
    </location>
</feature>
<feature type="region of interest" description="Disordered" evidence="2">
    <location>
        <begin position="1060"/>
        <end position="1079"/>
    </location>
</feature>
<dbReference type="EMBL" id="KV722393">
    <property type="protein sequence ID" value="OCH91024.1"/>
    <property type="molecule type" value="Genomic_DNA"/>
</dbReference>
<dbReference type="OrthoDB" id="185175at2759"/>
<name>A0A8E2AXM5_9APHY</name>
<accession>A0A8E2AXM5</accession>
<dbReference type="Proteomes" id="UP000250043">
    <property type="component" value="Unassembled WGS sequence"/>
</dbReference>
<evidence type="ECO:0000259" key="5">
    <source>
        <dbReference type="PROSITE" id="PS50195"/>
    </source>
</evidence>
<dbReference type="GO" id="GO:0007165">
    <property type="term" value="P:signal transduction"/>
    <property type="evidence" value="ECO:0007669"/>
    <property type="project" value="InterPro"/>
</dbReference>
<feature type="compositionally biased region" description="Polar residues" evidence="2">
    <location>
        <begin position="1449"/>
        <end position="1462"/>
    </location>
</feature>
<feature type="compositionally biased region" description="Polar residues" evidence="2">
    <location>
        <begin position="188"/>
        <end position="201"/>
    </location>
</feature>
<feature type="domain" description="Rho-GAP" evidence="6">
    <location>
        <begin position="1109"/>
        <end position="1301"/>
    </location>
</feature>
<feature type="compositionally biased region" description="Polar residues" evidence="2">
    <location>
        <begin position="343"/>
        <end position="373"/>
    </location>
</feature>
<feature type="compositionally biased region" description="Basic and acidic residues" evidence="2">
    <location>
        <begin position="128"/>
        <end position="142"/>
    </location>
</feature>
<protein>
    <submittedName>
        <fullName evidence="7">RhoGAP-domain-containing protein</fullName>
    </submittedName>
</protein>
<dbReference type="PROSITE" id="PS50238">
    <property type="entry name" value="RHOGAP"/>
    <property type="match status" value="1"/>
</dbReference>
<organism evidence="7 8">
    <name type="scientific">Obba rivulosa</name>
    <dbReference type="NCBI Taxonomy" id="1052685"/>
    <lineage>
        <taxon>Eukaryota</taxon>
        <taxon>Fungi</taxon>
        <taxon>Dikarya</taxon>
        <taxon>Basidiomycota</taxon>
        <taxon>Agaricomycotina</taxon>
        <taxon>Agaricomycetes</taxon>
        <taxon>Polyporales</taxon>
        <taxon>Gelatoporiaceae</taxon>
        <taxon>Obba</taxon>
    </lineage>
</organism>
<gene>
    <name evidence="7" type="ORF">OBBRIDRAFT_792732</name>
</gene>
<dbReference type="PROSITE" id="PS50195">
    <property type="entry name" value="PX"/>
    <property type="match status" value="1"/>
</dbReference>
<dbReference type="SMART" id="SM00233">
    <property type="entry name" value="PH"/>
    <property type="match status" value="1"/>
</dbReference>
<feature type="transmembrane region" description="Helical" evidence="3">
    <location>
        <begin position="1225"/>
        <end position="1248"/>
    </location>
</feature>
<evidence type="ECO:0000313" key="7">
    <source>
        <dbReference type="EMBL" id="OCH91024.1"/>
    </source>
</evidence>
<dbReference type="Gene3D" id="1.10.555.10">
    <property type="entry name" value="Rho GTPase activation protein"/>
    <property type="match status" value="1"/>
</dbReference>
<keyword evidence="8" id="KW-1185">Reference proteome</keyword>
<feature type="compositionally biased region" description="Low complexity" evidence="2">
    <location>
        <begin position="861"/>
        <end position="880"/>
    </location>
</feature>
<dbReference type="CDD" id="cd06093">
    <property type="entry name" value="PX_domain"/>
    <property type="match status" value="1"/>
</dbReference>
<keyword evidence="3" id="KW-1133">Transmembrane helix</keyword>
<feature type="region of interest" description="Disordered" evidence="2">
    <location>
        <begin position="1338"/>
        <end position="1472"/>
    </location>
</feature>
<evidence type="ECO:0000256" key="3">
    <source>
        <dbReference type="SAM" id="Phobius"/>
    </source>
</evidence>
<keyword evidence="3" id="KW-0472">Membrane</keyword>
<evidence type="ECO:0000259" key="6">
    <source>
        <dbReference type="PROSITE" id="PS50238"/>
    </source>
</evidence>
<dbReference type="Pfam" id="PF00787">
    <property type="entry name" value="PX"/>
    <property type="match status" value="1"/>
</dbReference>
<feature type="compositionally biased region" description="Low complexity" evidence="2">
    <location>
        <begin position="209"/>
        <end position="229"/>
    </location>
</feature>
<feature type="compositionally biased region" description="Polar residues" evidence="2">
    <location>
        <begin position="19"/>
        <end position="38"/>
    </location>
</feature>
<dbReference type="SUPFAM" id="SSF64268">
    <property type="entry name" value="PX domain"/>
    <property type="match status" value="1"/>
</dbReference>
<feature type="compositionally biased region" description="Acidic residues" evidence="2">
    <location>
        <begin position="1342"/>
        <end position="1352"/>
    </location>
</feature>
<dbReference type="SMART" id="SM00324">
    <property type="entry name" value="RhoGAP"/>
    <property type="match status" value="1"/>
</dbReference>
<dbReference type="InterPro" id="IPR000198">
    <property type="entry name" value="RhoGAP_dom"/>
</dbReference>
<dbReference type="InterPro" id="IPR008936">
    <property type="entry name" value="Rho_GTPase_activation_prot"/>
</dbReference>
<dbReference type="InterPro" id="IPR036871">
    <property type="entry name" value="PX_dom_sf"/>
</dbReference>
<dbReference type="PROSITE" id="PS50003">
    <property type="entry name" value="PH_DOMAIN"/>
    <property type="match status" value="1"/>
</dbReference>
<dbReference type="PANTHER" id="PTHR23176:SF129">
    <property type="entry name" value="RHO GTPASE ACTIVATING PROTEIN AT 16F, ISOFORM E-RELATED"/>
    <property type="match status" value="1"/>
</dbReference>
<dbReference type="GO" id="GO:0035091">
    <property type="term" value="F:phosphatidylinositol binding"/>
    <property type="evidence" value="ECO:0007669"/>
    <property type="project" value="InterPro"/>
</dbReference>
<dbReference type="SUPFAM" id="SSF48350">
    <property type="entry name" value="GTPase activation domain, GAP"/>
    <property type="match status" value="1"/>
</dbReference>
<sequence length="1472" mass="157012">MSTPNGTPVRDRTHRADHSSSPSSALRTISSSSNNRNAGPSAEPITAEALLAAHATAPDPALAALDAVVSERNGLAVQNTQLWKLIEKQRSGYAQLVKELERVRGERDVFRSRLNSLGESTDALLRARKEKEKREGREKDTLRSTASHANLRGGENGGPLGNNNTANHDPRGQPTRAYSDDIARPNGILQSNSHETLFQSQLERKRQDSPSSPSGASSQRSQSAMRSPPTASSSLRPSLDSPWEDLQLAPSSTSLAPVNDEVDPVLGPWDPIHVHRRDPNIDSNIPDGITVPSDATAPSAVVLIPPTPLQATANVDGDKPTSIPLTNSGGSGLKAGDFVPPTERSSSPSSQGLSKETRPQPQAQPFLPPSTTIQSSLSPVPVPSGSQSAPLPNTLSPNLVPGLSSSHVLSRESRVSLPEEAKRYYASMSDSPFASPAVGTFAPGIGPSPPVSGSGSPVKAQIQNQMPRIIESPPPAEAGAQVQDTTQTRPRASPDGSEFLDLDADEDNASTYDDESGAISGAVSTTEDGDGEDGKSSQAVVEEFPIPPGMPGYANTGTGTTQALSQLSPAQAPPTPTTPFPIDAPPPQATFRALPLLAADLPHTSINVVTSTIRPNDRGKEVLSFVVAIDPGHGKSGWRVEKLYSDVLSLDARIRTSVGRSLGKKMASLPEGKMWRDHAPARVDQRKNALELYLRSLIALPVKNKDEIIAFLTSDIVREASKPVSQAGYKEGYLTKRGKNFGGWKSRYFVLQGPSLEYYESRGGTHLGSITITGAQIGRQQRNSERREGVDEDNEYRHAFLIIEAKKGPTGSSSRHVLCAETDEERDSWVEELVRYVTGTYSEEPVGMVQNGASPLTVNTQVQSQSQGQPRSSSSSNPPSEAFSTPVRRTREIAKGAAVPISKLAPDATNAKLFQSTLAYPEELASSSPAKSVPTATSPIDQALAAELLSSSLPTSSPLVGEDSDSLAPITQRANSEMGHYADLDSRGPLVSKQGGMSPEQQRKRAKRMSVNPLKATAIPERTPSPEKDSALNTPRVDAHGKVKISGPMNGTPIPAGYKFGGKDAPPAESSASASDRREKAKSRTFWNFGRQHDKAAMPAIVPRAVFGVTLEESLDVAQIATLPAIVFRCIQYLEAKQAELEEGIYRLSGSSAVIKSLKDRFNAEGDVDILASDEYWDPHAIAGLLKTFLRELPASILTRELHLRFLSVIDFVDPQERIMELSHLIASLPIANYSLLRALTAHLILIVQNANINKMTMRNVGIVFSPTLGIPAGVFSLMLGEFKRVFNVDGTLEEVGQSAAEETAADGMDLNRRNSKHYSDAAADQMLGLTGRALPVATAEEQSDEGEEVSVVDESGTEGTSENDSDPVESSATSSTAYVPQGASQSDHSQPLDPSQGDLSPAPRSRAAHLAASRGLNVTTDKTNRRQSRMVVGLPNPNSPRPSPRSTMLGQSSTTEGTSSPAAPVSPFDSQ</sequence>
<dbReference type="Gene3D" id="2.30.29.30">
    <property type="entry name" value="Pleckstrin-homology domain (PH domain)/Phosphotyrosine-binding domain (PTB)"/>
    <property type="match status" value="1"/>
</dbReference>
<dbReference type="FunFam" id="2.30.29.30:FF:000452">
    <property type="entry name" value="Rho GTPase activator (Bem3)"/>
    <property type="match status" value="1"/>
</dbReference>
<feature type="compositionally biased region" description="Low complexity" evidence="2">
    <location>
        <begin position="374"/>
        <end position="390"/>
    </location>
</feature>
<evidence type="ECO:0000259" key="4">
    <source>
        <dbReference type="PROSITE" id="PS50003"/>
    </source>
</evidence>
<reference evidence="7 8" key="1">
    <citation type="submission" date="2016-07" db="EMBL/GenBank/DDBJ databases">
        <title>Draft genome of the white-rot fungus Obba rivulosa 3A-2.</title>
        <authorList>
            <consortium name="DOE Joint Genome Institute"/>
            <person name="Miettinen O."/>
            <person name="Riley R."/>
            <person name="Acob R."/>
            <person name="Barry K."/>
            <person name="Cullen D."/>
            <person name="De Vries R."/>
            <person name="Hainaut M."/>
            <person name="Hatakka A."/>
            <person name="Henrissat B."/>
            <person name="Hilden K."/>
            <person name="Kuo R."/>
            <person name="Labutti K."/>
            <person name="Lipzen A."/>
            <person name="Makela M.R."/>
            <person name="Sandor L."/>
            <person name="Spatafora J.W."/>
            <person name="Grigoriev I.V."/>
            <person name="Hibbett D.S."/>
        </authorList>
    </citation>
    <scope>NUCLEOTIDE SEQUENCE [LARGE SCALE GENOMIC DNA]</scope>
    <source>
        <strain evidence="7 8">3A-2</strain>
    </source>
</reference>
<dbReference type="CDD" id="cd13277">
    <property type="entry name" value="PH_Bem3"/>
    <property type="match status" value="1"/>
</dbReference>
<dbReference type="Pfam" id="PF00620">
    <property type="entry name" value="RhoGAP"/>
    <property type="match status" value="1"/>
</dbReference>
<feature type="domain" description="PH" evidence="4">
    <location>
        <begin position="727"/>
        <end position="838"/>
    </location>
</feature>
<dbReference type="InterPro" id="IPR001849">
    <property type="entry name" value="PH_domain"/>
</dbReference>
<evidence type="ECO:0000256" key="2">
    <source>
        <dbReference type="SAM" id="MobiDB-lite"/>
    </source>
</evidence>
<feature type="region of interest" description="Disordered" evidence="2">
    <location>
        <begin position="312"/>
        <end position="398"/>
    </location>
</feature>
<dbReference type="InterPro" id="IPR001683">
    <property type="entry name" value="PX_dom"/>
</dbReference>
<proteinExistence type="predicted"/>
<feature type="domain" description="PX" evidence="5">
    <location>
        <begin position="603"/>
        <end position="719"/>
    </location>
</feature>
<dbReference type="GO" id="GO:0005096">
    <property type="term" value="F:GTPase activator activity"/>
    <property type="evidence" value="ECO:0007669"/>
    <property type="project" value="UniProtKB-KW"/>
</dbReference>
<dbReference type="PANTHER" id="PTHR23176">
    <property type="entry name" value="RHO/RAC/CDC GTPASE-ACTIVATING PROTEIN"/>
    <property type="match status" value="1"/>
</dbReference>
<keyword evidence="1" id="KW-0343">GTPase activation</keyword>
<evidence type="ECO:0000256" key="1">
    <source>
        <dbReference type="ARBA" id="ARBA00022468"/>
    </source>
</evidence>
<dbReference type="GO" id="GO:0005737">
    <property type="term" value="C:cytoplasm"/>
    <property type="evidence" value="ECO:0007669"/>
    <property type="project" value="TreeGrafter"/>
</dbReference>
<dbReference type="Gene3D" id="3.30.1520.10">
    <property type="entry name" value="Phox-like domain"/>
    <property type="match status" value="1"/>
</dbReference>
<feature type="compositionally biased region" description="Basic and acidic residues" evidence="2">
    <location>
        <begin position="9"/>
        <end position="18"/>
    </location>
</feature>
<keyword evidence="3" id="KW-0812">Transmembrane</keyword>
<evidence type="ECO:0000313" key="8">
    <source>
        <dbReference type="Proteomes" id="UP000250043"/>
    </source>
</evidence>
<dbReference type="Pfam" id="PF00169">
    <property type="entry name" value="PH"/>
    <property type="match status" value="1"/>
</dbReference>
<feature type="transmembrane region" description="Helical" evidence="3">
    <location>
        <begin position="1260"/>
        <end position="1280"/>
    </location>
</feature>
<dbReference type="SUPFAM" id="SSF50729">
    <property type="entry name" value="PH domain-like"/>
    <property type="match status" value="1"/>
</dbReference>
<feature type="compositionally biased region" description="Low complexity" evidence="2">
    <location>
        <begin position="1064"/>
        <end position="1074"/>
    </location>
</feature>
<dbReference type="InterPro" id="IPR011993">
    <property type="entry name" value="PH-like_dom_sf"/>
</dbReference>
<feature type="region of interest" description="Disordered" evidence="2">
    <location>
        <begin position="128"/>
        <end position="246"/>
    </location>
</feature>
<feature type="region of interest" description="Disordered" evidence="2">
    <location>
        <begin position="440"/>
        <end position="538"/>
    </location>
</feature>
<feature type="compositionally biased region" description="Acidic residues" evidence="2">
    <location>
        <begin position="498"/>
        <end position="516"/>
    </location>
</feature>
<feature type="compositionally biased region" description="Polar residues" evidence="2">
    <location>
        <begin position="1369"/>
        <end position="1394"/>
    </location>
</feature>
<dbReference type="InterPro" id="IPR050729">
    <property type="entry name" value="Rho-GAP"/>
</dbReference>
<feature type="region of interest" description="Disordered" evidence="2">
    <location>
        <begin position="858"/>
        <end position="888"/>
    </location>
</feature>